<dbReference type="OrthoDB" id="9978173at2759"/>
<reference evidence="1" key="1">
    <citation type="submission" date="2019-10" db="EMBL/GenBank/DDBJ databases">
        <title>Conservation and host-specific expression of non-tandemly repeated heterogenous ribosome RNA gene in arbuscular mycorrhizal fungi.</title>
        <authorList>
            <person name="Maeda T."/>
            <person name="Kobayashi Y."/>
            <person name="Nakagawa T."/>
            <person name="Ezawa T."/>
            <person name="Yamaguchi K."/>
            <person name="Bino T."/>
            <person name="Nishimoto Y."/>
            <person name="Shigenobu S."/>
            <person name="Kawaguchi M."/>
        </authorList>
    </citation>
    <scope>NUCLEOTIDE SEQUENCE</scope>
    <source>
        <strain evidence="1">HR1</strain>
    </source>
</reference>
<accession>A0A8H3KYA4</accession>
<dbReference type="PANTHER" id="PTHR31252:SF11">
    <property type="entry name" value="DUF4419 DOMAIN-CONTAINING PROTEIN"/>
    <property type="match status" value="1"/>
</dbReference>
<dbReference type="Proteomes" id="UP000615446">
    <property type="component" value="Unassembled WGS sequence"/>
</dbReference>
<evidence type="ECO:0000313" key="1">
    <source>
        <dbReference type="EMBL" id="GES76050.1"/>
    </source>
</evidence>
<comment type="caution">
    <text evidence="1">The sequence shown here is derived from an EMBL/GenBank/DDBJ whole genome shotgun (WGS) entry which is preliminary data.</text>
</comment>
<gene>
    <name evidence="1" type="ORF">RCL2_000345200</name>
</gene>
<name>A0A8H3KYA4_9GLOM</name>
<dbReference type="AlphaFoldDB" id="A0A8H3KYA4"/>
<protein>
    <submittedName>
        <fullName evidence="1">DUF4419 domain-containing protein</fullName>
    </submittedName>
</protein>
<dbReference type="InterPro" id="IPR025533">
    <property type="entry name" value="DUF4419"/>
</dbReference>
<dbReference type="EMBL" id="BLAL01000018">
    <property type="protein sequence ID" value="GES76050.1"/>
    <property type="molecule type" value="Genomic_DNA"/>
</dbReference>
<sequence>MHEKKFFNLVETIKVRFSNFHQISQICHDTTVHTVSIDYDDLSSNEQSVIKSTTVSHGLAAAIFHAYNKHQHLRLTPDDIWLTIAQGISQHINYNSEKFRYRFVKHEVLATDEAVEKFLQQPIILLPLVVYTVKAYFSYKMYFLCGIPKITLEGTLEDWVNLQEKVNKLRQLNLDMDFWLDKLDPVIWKLIETYKGEIDEEFWTKIISLNYFGSGGDFAINGWMTAFFPYRNDGKILENNSIEPNDIPNGRVEVPFTTDTGFSLKFVSGFLGTQQKTLENSNELVISPVICWLVIDNKDSEGENEN</sequence>
<dbReference type="Pfam" id="PF14388">
    <property type="entry name" value="DUF4419"/>
    <property type="match status" value="2"/>
</dbReference>
<dbReference type="PANTHER" id="PTHR31252">
    <property type="entry name" value="DUF4419 DOMAIN-CONTAINING PROTEIN"/>
    <property type="match status" value="1"/>
</dbReference>
<proteinExistence type="predicted"/>
<evidence type="ECO:0000313" key="2">
    <source>
        <dbReference type="Proteomes" id="UP000615446"/>
    </source>
</evidence>
<organism evidence="1 2">
    <name type="scientific">Rhizophagus clarus</name>
    <dbReference type="NCBI Taxonomy" id="94130"/>
    <lineage>
        <taxon>Eukaryota</taxon>
        <taxon>Fungi</taxon>
        <taxon>Fungi incertae sedis</taxon>
        <taxon>Mucoromycota</taxon>
        <taxon>Glomeromycotina</taxon>
        <taxon>Glomeromycetes</taxon>
        <taxon>Glomerales</taxon>
        <taxon>Glomeraceae</taxon>
        <taxon>Rhizophagus</taxon>
    </lineage>
</organism>